<feature type="compositionally biased region" description="Basic and acidic residues" evidence="1">
    <location>
        <begin position="140"/>
        <end position="149"/>
    </location>
</feature>
<comment type="caution">
    <text evidence="2">The sequence shown here is derived from an EMBL/GenBank/DDBJ whole genome shotgun (WGS) entry which is preliminary data.</text>
</comment>
<protein>
    <submittedName>
        <fullName evidence="2">Uncharacterized protein</fullName>
    </submittedName>
</protein>
<feature type="compositionally biased region" description="Basic residues" evidence="1">
    <location>
        <begin position="150"/>
        <end position="159"/>
    </location>
</feature>
<dbReference type="AlphaFoldDB" id="A0A2T7PDB2"/>
<feature type="compositionally biased region" description="Polar residues" evidence="1">
    <location>
        <begin position="428"/>
        <end position="447"/>
    </location>
</feature>
<evidence type="ECO:0000256" key="1">
    <source>
        <dbReference type="SAM" id="MobiDB-lite"/>
    </source>
</evidence>
<organism evidence="2 3">
    <name type="scientific">Pomacea canaliculata</name>
    <name type="common">Golden apple snail</name>
    <dbReference type="NCBI Taxonomy" id="400727"/>
    <lineage>
        <taxon>Eukaryota</taxon>
        <taxon>Metazoa</taxon>
        <taxon>Spiralia</taxon>
        <taxon>Lophotrochozoa</taxon>
        <taxon>Mollusca</taxon>
        <taxon>Gastropoda</taxon>
        <taxon>Caenogastropoda</taxon>
        <taxon>Architaenioglossa</taxon>
        <taxon>Ampullarioidea</taxon>
        <taxon>Ampullariidae</taxon>
        <taxon>Pomacea</taxon>
    </lineage>
</organism>
<proteinExistence type="predicted"/>
<name>A0A2T7PDB2_POMCA</name>
<keyword evidence="3" id="KW-1185">Reference proteome</keyword>
<feature type="region of interest" description="Disordered" evidence="1">
    <location>
        <begin position="269"/>
        <end position="326"/>
    </location>
</feature>
<feature type="compositionally biased region" description="Basic and acidic residues" evidence="1">
    <location>
        <begin position="198"/>
        <end position="215"/>
    </location>
</feature>
<sequence>MQKQCCGPNCGSCRCSEQAPCKYSRKATRVGKRTRDQKPGKPNDTSESSLVSDTCKLEGVSSDMTTENKVEDGSDAEVSASSPQQQSGLVPFDTKMNQVPASSDIVAENKCLKKSPQKVNKVSSPAVLNSEPQQDSNDVELDKEVDVRLSPRKHQKQNLRRSMPEKALQSPGTFENSKAVENETRPSSLGKSASRLLLSDKKGRNFLSKDSECKETSPAQMQHRQPETSCQMDAGFKITSIADHSQVSASTEDASSLVFLTPSLKKFSSPGIARTVGSGRRDSCGDSKKTPNSKPKSITPVSRRTRGQRKKLEGETPSTTNQTRDVANVDLVQRRVPKRRGKCLSEGYQKMIQRVTLSVRPCRNLKSSLKAGADDFTKVRARKKDMAGSLEGSFIQEPLSITPPKKAKLLNEDSAVKKSARKRKEPSRSQTSLSDSSPVEKTSSSPVKSHRKARNENTSTEQKRHIGSGNTELSPGKHSPAKLSPEKLAHTILTRSKVKGYNLRVHPK</sequence>
<reference evidence="2 3" key="1">
    <citation type="submission" date="2018-04" db="EMBL/GenBank/DDBJ databases">
        <title>The genome of golden apple snail Pomacea canaliculata provides insight into stress tolerance and invasive adaptation.</title>
        <authorList>
            <person name="Liu C."/>
            <person name="Liu B."/>
            <person name="Ren Y."/>
            <person name="Zhang Y."/>
            <person name="Wang H."/>
            <person name="Li S."/>
            <person name="Jiang F."/>
            <person name="Yin L."/>
            <person name="Zhang G."/>
            <person name="Qian W."/>
            <person name="Fan W."/>
        </authorList>
    </citation>
    <scope>NUCLEOTIDE SEQUENCE [LARGE SCALE GENOMIC DNA]</scope>
    <source>
        <strain evidence="2">SZHN2017</strain>
        <tissue evidence="2">Muscle</tissue>
    </source>
</reference>
<feature type="compositionally biased region" description="Polar residues" evidence="1">
    <location>
        <begin position="217"/>
        <end position="229"/>
    </location>
</feature>
<feature type="compositionally biased region" description="Polar residues" evidence="1">
    <location>
        <begin position="79"/>
        <end position="88"/>
    </location>
</feature>
<feature type="compositionally biased region" description="Polar residues" evidence="1">
    <location>
        <begin position="43"/>
        <end position="52"/>
    </location>
</feature>
<gene>
    <name evidence="2" type="ORF">C0Q70_06812</name>
</gene>
<evidence type="ECO:0000313" key="2">
    <source>
        <dbReference type="EMBL" id="PVD31400.1"/>
    </source>
</evidence>
<accession>A0A2T7PDB2</accession>
<feature type="region of interest" description="Disordered" evidence="1">
    <location>
        <begin position="114"/>
        <end position="229"/>
    </location>
</feature>
<dbReference type="Proteomes" id="UP000245119">
    <property type="component" value="Linkage Group LG4"/>
</dbReference>
<feature type="region of interest" description="Disordered" evidence="1">
    <location>
        <begin position="22"/>
        <end position="96"/>
    </location>
</feature>
<feature type="compositionally biased region" description="Polar residues" evidence="1">
    <location>
        <begin position="117"/>
        <end position="136"/>
    </location>
</feature>
<evidence type="ECO:0000313" key="3">
    <source>
        <dbReference type="Proteomes" id="UP000245119"/>
    </source>
</evidence>
<feature type="region of interest" description="Disordered" evidence="1">
    <location>
        <begin position="397"/>
        <end position="508"/>
    </location>
</feature>
<feature type="compositionally biased region" description="Polar residues" evidence="1">
    <location>
        <begin position="316"/>
        <end position="325"/>
    </location>
</feature>
<feature type="compositionally biased region" description="Polar residues" evidence="1">
    <location>
        <begin position="290"/>
        <end position="302"/>
    </location>
</feature>
<feature type="compositionally biased region" description="Basic and acidic residues" evidence="1">
    <location>
        <begin position="279"/>
        <end position="289"/>
    </location>
</feature>
<feature type="compositionally biased region" description="Basic residues" evidence="1">
    <location>
        <begin position="23"/>
        <end position="32"/>
    </location>
</feature>
<dbReference type="EMBL" id="PZQS01000004">
    <property type="protein sequence ID" value="PVD31400.1"/>
    <property type="molecule type" value="Genomic_DNA"/>
</dbReference>